<keyword evidence="1" id="KW-0418">Kinase</keyword>
<dbReference type="OrthoDB" id="7817603at2"/>
<organism evidence="1 2">
    <name type="scientific">Bradyrhizobium canariense</name>
    <dbReference type="NCBI Taxonomy" id="255045"/>
    <lineage>
        <taxon>Bacteria</taxon>
        <taxon>Pseudomonadati</taxon>
        <taxon>Pseudomonadota</taxon>
        <taxon>Alphaproteobacteria</taxon>
        <taxon>Hyphomicrobiales</taxon>
        <taxon>Nitrobacteraceae</taxon>
        <taxon>Bradyrhizobium</taxon>
    </lineage>
</organism>
<keyword evidence="1" id="KW-0808">Transferase</keyword>
<evidence type="ECO:0000313" key="1">
    <source>
        <dbReference type="EMBL" id="OSJ14445.1"/>
    </source>
</evidence>
<evidence type="ECO:0000313" key="2">
    <source>
        <dbReference type="Proteomes" id="UP000193553"/>
    </source>
</evidence>
<keyword evidence="1" id="KW-0723">Serine/threonine-protein kinase</keyword>
<name>A0A1X3HAW4_9BRAD</name>
<dbReference type="AlphaFoldDB" id="A0A1X3HAW4"/>
<reference evidence="1 2" key="1">
    <citation type="submission" date="2017-03" db="EMBL/GenBank/DDBJ databases">
        <title>Whole genome sequences of fourteen strains of Bradyrhizobium canariense and one strain of Bradyrhizobium japonicum isolated from Lupinus (Papilionoideae: Genisteae) species in Algeria.</title>
        <authorList>
            <person name="Crovadore J."/>
            <person name="Chekireb D."/>
            <person name="Brachmann A."/>
            <person name="Chablais R."/>
            <person name="Cochard B."/>
            <person name="Lefort F."/>
        </authorList>
    </citation>
    <scope>NUCLEOTIDE SEQUENCE [LARGE SCALE GENOMIC DNA]</scope>
    <source>
        <strain evidence="1 2">UBMA195</strain>
    </source>
</reference>
<dbReference type="EMBL" id="NAFI01000159">
    <property type="protein sequence ID" value="OSJ14445.1"/>
    <property type="molecule type" value="Genomic_DNA"/>
</dbReference>
<dbReference type="GO" id="GO:0004674">
    <property type="term" value="F:protein serine/threonine kinase activity"/>
    <property type="evidence" value="ECO:0007669"/>
    <property type="project" value="UniProtKB-KW"/>
</dbReference>
<dbReference type="InterPro" id="IPR027417">
    <property type="entry name" value="P-loop_NTPase"/>
</dbReference>
<dbReference type="Proteomes" id="UP000193553">
    <property type="component" value="Unassembled WGS sequence"/>
</dbReference>
<comment type="caution">
    <text evidence="1">The sequence shown here is derived from an EMBL/GenBank/DDBJ whole genome shotgun (WGS) entry which is preliminary data.</text>
</comment>
<dbReference type="Gene3D" id="3.40.50.300">
    <property type="entry name" value="P-loop containing nucleotide triphosphate hydrolases"/>
    <property type="match status" value="1"/>
</dbReference>
<sequence>MLEKTSAEMVLRPAAGAIFALVDGRSVLFSETRQKLYELDQLGAFIWCKLAQGASLEDVHQELGQLGIGERAAREFTWQAMTVWIDRGVLDLDWRMSADCAFSTVLGQRRISVRAANRELSQQLISLFCVTDDSGEEEDIAIETMMLGDRVFFRGNDGSIHRCEAAALAPTIKAHITERLIRSNQWAFALHAASLAKCGMGLLLCGQPGAGKSTLALELVDAGFQYAGDDVALIGADGTICGIPFALTLKQGSWRLLSRLYGDWNDVTHRRSDGAEVRYLPIPDAHNGSLSAKWIIFLNRVASGPVELTPLDQLDSIKRLIEGAFAADGKLSQSGFFALKRIVAGARSFQLIYSESAQARQLLMDLCDDKA</sequence>
<protein>
    <submittedName>
        <fullName evidence="1">Serine/threonine protein kinase</fullName>
    </submittedName>
</protein>
<proteinExistence type="predicted"/>
<accession>A0A1X3HAW4</accession>
<gene>
    <name evidence="1" type="ORF">BSZ18_09300</name>
</gene>
<dbReference type="RefSeq" id="WP_085358646.1">
    <property type="nucleotide sequence ID" value="NZ_NAFD01000165.1"/>
</dbReference>
<dbReference type="SUPFAM" id="SSF53795">
    <property type="entry name" value="PEP carboxykinase-like"/>
    <property type="match status" value="1"/>
</dbReference>